<sequence length="632" mass="68389">MNSLLDSIKKAVAKNLARNPVTAAPRNSGPKEPRARAKRPNQLFPRGQRLAQEPDDLPSEPAVPDEQSDGRGAPRRCLSWKERRQRSDAAAHNNAPQRKADFVSHALRHQQLLADYQSAEQTILQSAVNYGWQLHDCAGMAAKLEESPLQLVEGEVDEVEYIGMQCRFSLQLPCWQCTACNERCKPNPLAFFCWPSSQTDARMWYDVRVLRSYGLLMGNGLSMEAFLGGLNSSHFPLDLYPPQPIKADSFAEPFNDYRRVTDRLLTLASLVALLPELLSRLPKGVFCDCPICAVIPGATQDGYIHAICADACTKPSSYAGVAKATRGIQQHTDTYMDRNGLEGAVQRMHSMQQLDLKGAFAQAANEAAAREAAAGVAAVAGGAQATGEAATTPAVGTDAHDCSASLSCARPGTSNITAGHMGTDMCGLLRYMTAAHRVDAIQARLSDVAFVKQWSILRLMKAKYAAMVRKEGELENKLASLRVRADAEGVRCEAEACTAFRDSHLNPKTVHEQPADGWMGDWLALQLVLKSLEGIASCQSSGATSPSARLPSLPLSADMVQLQTRGGRGPHHHRVQVATAKCRDGSLPSLRVQPAVSNSQGDRGATPSHGSRQQLGSSYSQAMVQRQQLGSS</sequence>
<dbReference type="Proteomes" id="UP000485058">
    <property type="component" value="Unassembled WGS sequence"/>
</dbReference>
<evidence type="ECO:0000313" key="2">
    <source>
        <dbReference type="EMBL" id="GFH26340.1"/>
    </source>
</evidence>
<keyword evidence="3" id="KW-1185">Reference proteome</keyword>
<reference evidence="2 3" key="1">
    <citation type="submission" date="2020-02" db="EMBL/GenBank/DDBJ databases">
        <title>Draft genome sequence of Haematococcus lacustris strain NIES-144.</title>
        <authorList>
            <person name="Morimoto D."/>
            <person name="Nakagawa S."/>
            <person name="Yoshida T."/>
            <person name="Sawayama S."/>
        </authorList>
    </citation>
    <scope>NUCLEOTIDE SEQUENCE [LARGE SCALE GENOMIC DNA]</scope>
    <source>
        <strain evidence="2 3">NIES-144</strain>
    </source>
</reference>
<dbReference type="EMBL" id="BLLF01003097">
    <property type="protein sequence ID" value="GFH26340.1"/>
    <property type="molecule type" value="Genomic_DNA"/>
</dbReference>
<proteinExistence type="predicted"/>
<feature type="compositionally biased region" description="Basic and acidic residues" evidence="1">
    <location>
        <begin position="79"/>
        <end position="89"/>
    </location>
</feature>
<accession>A0A699ZYM1</accession>
<feature type="compositionally biased region" description="Polar residues" evidence="1">
    <location>
        <begin position="608"/>
        <end position="632"/>
    </location>
</feature>
<gene>
    <name evidence="2" type="ORF">HaLaN_24475</name>
</gene>
<evidence type="ECO:0000313" key="3">
    <source>
        <dbReference type="Proteomes" id="UP000485058"/>
    </source>
</evidence>
<feature type="region of interest" description="Disordered" evidence="1">
    <location>
        <begin position="1"/>
        <end position="98"/>
    </location>
</feature>
<evidence type="ECO:0008006" key="4">
    <source>
        <dbReference type="Google" id="ProtNLM"/>
    </source>
</evidence>
<evidence type="ECO:0000256" key="1">
    <source>
        <dbReference type="SAM" id="MobiDB-lite"/>
    </source>
</evidence>
<feature type="region of interest" description="Disordered" evidence="1">
    <location>
        <begin position="582"/>
        <end position="632"/>
    </location>
</feature>
<name>A0A699ZYM1_HAELA</name>
<comment type="caution">
    <text evidence="2">The sequence shown here is derived from an EMBL/GenBank/DDBJ whole genome shotgun (WGS) entry which is preliminary data.</text>
</comment>
<dbReference type="AlphaFoldDB" id="A0A699ZYM1"/>
<organism evidence="2 3">
    <name type="scientific">Haematococcus lacustris</name>
    <name type="common">Green alga</name>
    <name type="synonym">Haematococcus pluvialis</name>
    <dbReference type="NCBI Taxonomy" id="44745"/>
    <lineage>
        <taxon>Eukaryota</taxon>
        <taxon>Viridiplantae</taxon>
        <taxon>Chlorophyta</taxon>
        <taxon>core chlorophytes</taxon>
        <taxon>Chlorophyceae</taxon>
        <taxon>CS clade</taxon>
        <taxon>Chlamydomonadales</taxon>
        <taxon>Haematococcaceae</taxon>
        <taxon>Haematococcus</taxon>
    </lineage>
</organism>
<protein>
    <recommendedName>
        <fullName evidence="4">CxC3 like cysteine cluster domain-containing protein</fullName>
    </recommendedName>
</protein>